<feature type="domain" description="Type VI secretion system component TssM1 N-terminal" evidence="4">
    <location>
        <begin position="154"/>
        <end position="320"/>
    </location>
</feature>
<evidence type="ECO:0000259" key="3">
    <source>
        <dbReference type="Pfam" id="PF06761"/>
    </source>
</evidence>
<feature type="transmembrane region" description="Helical" evidence="1">
    <location>
        <begin position="50"/>
        <end position="70"/>
    </location>
</feature>
<dbReference type="Pfam" id="PF14331">
    <property type="entry name" value="IcmF-related_N"/>
    <property type="match status" value="1"/>
</dbReference>
<feature type="transmembrane region" description="Helical" evidence="1">
    <location>
        <begin position="12"/>
        <end position="30"/>
    </location>
</feature>
<dbReference type="Pfam" id="PF06744">
    <property type="entry name" value="IcmF_C"/>
    <property type="match status" value="1"/>
</dbReference>
<proteinExistence type="predicted"/>
<feature type="domain" description="Type VI secretion system IcmF C-terminal" evidence="2">
    <location>
        <begin position="947"/>
        <end position="1050"/>
    </location>
</feature>
<feature type="domain" description="IcmF-related" evidence="3">
    <location>
        <begin position="417"/>
        <end position="707"/>
    </location>
</feature>
<sequence length="1073" mass="121205">MIGVMLLRFFKTLSRAAVMVAVLYWLTVLVRDYGPRLSIDGSMLFAETWQQWGVLLPLYVGGLIWFCWRWKVHAQRAKRRAIQIQVDLEKRVAPCERELQLREQLTQWRLQTQVEGVRPAFLLFDLHTTSTVDLRIERVGRYSVLTVSGRLLSEAESRRWQCLLNELKDAKRDRCALVGGLLLLNAQKLLGADDGQELQALSLRERLEELAGAIGKGLPIQAIVSHCSGLPGYVPSIMGLQGEERDLAIGFPLGANQSNLLRLAERMGNRLESLDDSLLDRLQREPLTLLRTQLYGFSPLWRLFSGHVQSFLQAVFHDQARLQSLRFTAGDLAEDVQGATSSTLLLRTLQQCERHGAWRMFIKHSAGWVRSHARVCLILIVAGVCAFLAHHYHHQARMLDKLAEQREALFNLRQGGLERLTLLTDMVDVSQDKGWLPSLRLNQQQRLVTLIQTLYEQALNEVIAQPLANVLEARFNNPKAHAYDNLRLYLMLGGQGHLDIHFIARELKVLSDQRLPQPQREWLNAHLQRAVRSIRAAALLSVNEALVEQARESISREPVAQRVYRQLSTVLRNLPHKELSVASEIGTGGLMLFASRSGRSMTQGVPWLFTQEGYTHLNQRLERFIAKALRGESWVMGSVRQQAQHHVRAEILGLYQRDYVRHWEYFVSDLKVAGLNEPEQLPGRLERLSQQDGVLTRLLQLIDRETRLSLNADNEGMIKRLSQRFVALTTRLGVKDNAKDNLKGASEQTAVTQHFASFHQLSGTVEGRPGLLDQLREAMAYAGVYLSAREASTASGLSPPDVNALERLDSLTSTLPPLIRPLFSDIVKVGKGWVRAHQSVTLTKKWAQDLGPYCERVVQQRYPFDRNASADVPLEAFNQLFAADGLLQTFGRFYPGRHKDESTLLRPDNRAVEGDEIDPLVLLQFDRAEHIGKVFFPAGAAQARIDFEISPVTMDEEIASFSLIVDDRQLSYSHGPILPSLFTWPSQVLGTRLNAVVTLLDGRTIRQSQEGTWAWFRLIDQGLLSAGPSADTQWLTLSFEGYNVVLQIRSVGLEQPFGDVNVRAFRCPYSLGA</sequence>
<evidence type="ECO:0000256" key="1">
    <source>
        <dbReference type="SAM" id="Phobius"/>
    </source>
</evidence>
<protein>
    <recommendedName>
        <fullName evidence="7">Type VI secretion protein VasK</fullName>
    </recommendedName>
</protein>
<dbReference type="AlphaFoldDB" id="A0A0R2YAI5"/>
<reference evidence="5 6" key="1">
    <citation type="submission" date="2015-02" db="EMBL/GenBank/DDBJ databases">
        <title>Pseudomonas helleri sp. nov. and Pseudomonas weihenstephanensis sp. nov., isolated from raw cows milk.</title>
        <authorList>
            <person name="von Neubeck M."/>
            <person name="Huptas C."/>
            <person name="Wenning M."/>
            <person name="Scherer S."/>
        </authorList>
    </citation>
    <scope>NUCLEOTIDE SEQUENCE [LARGE SCALE GENOMIC DNA]</scope>
    <source>
        <strain evidence="5 6">DSM 17149</strain>
    </source>
</reference>
<dbReference type="PANTHER" id="PTHR36153">
    <property type="entry name" value="INNER MEMBRANE PROTEIN-RELATED"/>
    <property type="match status" value="1"/>
</dbReference>
<dbReference type="InterPro" id="IPR017731">
    <property type="entry name" value="TssM1-like"/>
</dbReference>
<dbReference type="InterPro" id="IPR009612">
    <property type="entry name" value="IcmF-rel"/>
</dbReference>
<keyword evidence="1" id="KW-0472">Membrane</keyword>
<dbReference type="InterPro" id="IPR025743">
    <property type="entry name" value="TssM1_N"/>
</dbReference>
<name>A0A0R2YAI5_9PSED</name>
<accession>A0A0R2YAI5</accession>
<evidence type="ECO:0000259" key="2">
    <source>
        <dbReference type="Pfam" id="PF06744"/>
    </source>
</evidence>
<dbReference type="PATRIC" id="fig|75588.4.peg.4956"/>
<organism evidence="5 6">
    <name type="scientific">Pseudomonas libanensis</name>
    <dbReference type="NCBI Taxonomy" id="75588"/>
    <lineage>
        <taxon>Bacteria</taxon>
        <taxon>Pseudomonadati</taxon>
        <taxon>Pseudomonadota</taxon>
        <taxon>Gammaproteobacteria</taxon>
        <taxon>Pseudomonadales</taxon>
        <taxon>Pseudomonadaceae</taxon>
        <taxon>Pseudomonas</taxon>
    </lineage>
</organism>
<dbReference type="NCBIfam" id="TIGR03348">
    <property type="entry name" value="VI_IcmF"/>
    <property type="match status" value="1"/>
</dbReference>
<dbReference type="InterPro" id="IPR053156">
    <property type="entry name" value="T6SS_TssM-like"/>
</dbReference>
<keyword evidence="1" id="KW-1133">Transmembrane helix</keyword>
<gene>
    <name evidence="5" type="ORF">TU73_12730</name>
</gene>
<evidence type="ECO:0008006" key="7">
    <source>
        <dbReference type="Google" id="ProtNLM"/>
    </source>
</evidence>
<feature type="transmembrane region" description="Helical" evidence="1">
    <location>
        <begin position="373"/>
        <end position="392"/>
    </location>
</feature>
<evidence type="ECO:0000259" key="4">
    <source>
        <dbReference type="Pfam" id="PF14331"/>
    </source>
</evidence>
<evidence type="ECO:0000313" key="5">
    <source>
        <dbReference type="EMBL" id="KRP45286.1"/>
    </source>
</evidence>
<dbReference type="EMBL" id="JYLH01000007">
    <property type="protein sequence ID" value="KRP45286.1"/>
    <property type="molecule type" value="Genomic_DNA"/>
</dbReference>
<dbReference type="Pfam" id="PF06761">
    <property type="entry name" value="IcmF-related"/>
    <property type="match status" value="1"/>
</dbReference>
<keyword evidence="1" id="KW-0812">Transmembrane</keyword>
<evidence type="ECO:0000313" key="6">
    <source>
        <dbReference type="Proteomes" id="UP000051446"/>
    </source>
</evidence>
<dbReference type="PANTHER" id="PTHR36153:SF1">
    <property type="entry name" value="TYPE VI SECRETION SYSTEM COMPONENT TSSM1"/>
    <property type="match status" value="1"/>
</dbReference>
<dbReference type="InterPro" id="IPR010623">
    <property type="entry name" value="IcmF_C"/>
</dbReference>
<comment type="caution">
    <text evidence="5">The sequence shown here is derived from an EMBL/GenBank/DDBJ whole genome shotgun (WGS) entry which is preliminary data.</text>
</comment>
<dbReference type="Proteomes" id="UP000051446">
    <property type="component" value="Unassembled WGS sequence"/>
</dbReference>